<dbReference type="InterPro" id="IPR014757">
    <property type="entry name" value="Tscrpt_reg_IclR_C"/>
</dbReference>
<dbReference type="Gene3D" id="3.30.450.40">
    <property type="match status" value="1"/>
</dbReference>
<feature type="domain" description="IclR-ED" evidence="5">
    <location>
        <begin position="71"/>
        <end position="249"/>
    </location>
</feature>
<keyword evidence="1" id="KW-0805">Transcription regulation</keyword>
<dbReference type="SUPFAM" id="SSF55781">
    <property type="entry name" value="GAF domain-like"/>
    <property type="match status" value="1"/>
</dbReference>
<protein>
    <submittedName>
        <fullName evidence="6">IclR family transcriptional regulator</fullName>
    </submittedName>
</protein>
<dbReference type="PANTHER" id="PTHR30136:SF35">
    <property type="entry name" value="HTH-TYPE TRANSCRIPTIONAL REGULATOR RV1719"/>
    <property type="match status" value="1"/>
</dbReference>
<comment type="caution">
    <text evidence="6">The sequence shown here is derived from an EMBL/GenBank/DDBJ whole genome shotgun (WGS) entry which is preliminary data.</text>
</comment>
<accession>A0ABT4ML90</accession>
<dbReference type="InterPro" id="IPR050707">
    <property type="entry name" value="HTH_MetabolicPath_Reg"/>
</dbReference>
<dbReference type="Gene3D" id="1.10.10.10">
    <property type="entry name" value="Winged helix-like DNA-binding domain superfamily/Winged helix DNA-binding domain"/>
    <property type="match status" value="1"/>
</dbReference>
<evidence type="ECO:0000256" key="3">
    <source>
        <dbReference type="ARBA" id="ARBA00023163"/>
    </source>
</evidence>
<dbReference type="PROSITE" id="PS51077">
    <property type="entry name" value="HTH_ICLR"/>
    <property type="match status" value="1"/>
</dbReference>
<dbReference type="InterPro" id="IPR029016">
    <property type="entry name" value="GAF-like_dom_sf"/>
</dbReference>
<dbReference type="Pfam" id="PF01614">
    <property type="entry name" value="IclR_C"/>
    <property type="match status" value="1"/>
</dbReference>
<evidence type="ECO:0000256" key="2">
    <source>
        <dbReference type="ARBA" id="ARBA00023125"/>
    </source>
</evidence>
<dbReference type="InterPro" id="IPR036388">
    <property type="entry name" value="WH-like_DNA-bd_sf"/>
</dbReference>
<feature type="domain" description="HTH iclR-type" evidence="4">
    <location>
        <begin position="9"/>
        <end position="70"/>
    </location>
</feature>
<keyword evidence="3" id="KW-0804">Transcription</keyword>
<sequence length="249" mass="26493">MNATATYPIESVDNAATILLMFRGAPGVRVAQVAQDLGVARSTAHRMLTTLQASGLLRQNPGTKVYEPGPGLIEIGHAVIGASDLRTEIRPLLESVSAATKETTHLLVLENTATKFIDGVEGRHIVRSGLRVGERGFAHASAAGKVMLADLSTEELTKLYPSNRLSGGTGRAIRTRSALIAALDEVRERGYAINDGESEPDLYAVAAGIRDHRGAMRAAVSISGPKGREGLDLDALGLWLIEHIDEARK</sequence>
<dbReference type="SUPFAM" id="SSF46785">
    <property type="entry name" value="Winged helix' DNA-binding domain"/>
    <property type="match status" value="1"/>
</dbReference>
<keyword evidence="2" id="KW-0238">DNA-binding</keyword>
<dbReference type="InterPro" id="IPR005471">
    <property type="entry name" value="Tscrpt_reg_IclR_N"/>
</dbReference>
<dbReference type="Proteomes" id="UP001081071">
    <property type="component" value="Unassembled WGS sequence"/>
</dbReference>
<dbReference type="InterPro" id="IPR036390">
    <property type="entry name" value="WH_DNA-bd_sf"/>
</dbReference>
<dbReference type="PANTHER" id="PTHR30136">
    <property type="entry name" value="HELIX-TURN-HELIX TRANSCRIPTIONAL REGULATOR, ICLR FAMILY"/>
    <property type="match status" value="1"/>
</dbReference>
<reference evidence="6" key="1">
    <citation type="submission" date="2022-12" db="EMBL/GenBank/DDBJ databases">
        <authorList>
            <person name="Krivoruchko A.V."/>
            <person name="Elkin A."/>
        </authorList>
    </citation>
    <scope>NUCLEOTIDE SEQUENCE</scope>
    <source>
        <strain evidence="6">IEGM 1391</strain>
    </source>
</reference>
<dbReference type="RefSeq" id="WP_269608215.1">
    <property type="nucleotide sequence ID" value="NZ_JAPWIJ010000014.1"/>
</dbReference>
<organism evidence="6 7">
    <name type="scientific">Rhodococcus ruber</name>
    <dbReference type="NCBI Taxonomy" id="1830"/>
    <lineage>
        <taxon>Bacteria</taxon>
        <taxon>Bacillati</taxon>
        <taxon>Actinomycetota</taxon>
        <taxon>Actinomycetes</taxon>
        <taxon>Mycobacteriales</taxon>
        <taxon>Nocardiaceae</taxon>
        <taxon>Rhodococcus</taxon>
    </lineage>
</organism>
<dbReference type="PROSITE" id="PS51078">
    <property type="entry name" value="ICLR_ED"/>
    <property type="match status" value="1"/>
</dbReference>
<name>A0ABT4ML90_9NOCA</name>
<dbReference type="SMART" id="SM00346">
    <property type="entry name" value="HTH_ICLR"/>
    <property type="match status" value="1"/>
</dbReference>
<keyword evidence="7" id="KW-1185">Reference proteome</keyword>
<dbReference type="EMBL" id="JAPWIJ010000014">
    <property type="protein sequence ID" value="MCZ4521752.1"/>
    <property type="molecule type" value="Genomic_DNA"/>
</dbReference>
<evidence type="ECO:0000313" key="6">
    <source>
        <dbReference type="EMBL" id="MCZ4521752.1"/>
    </source>
</evidence>
<evidence type="ECO:0000313" key="7">
    <source>
        <dbReference type="Proteomes" id="UP001081071"/>
    </source>
</evidence>
<evidence type="ECO:0000259" key="5">
    <source>
        <dbReference type="PROSITE" id="PS51078"/>
    </source>
</evidence>
<dbReference type="Pfam" id="PF09339">
    <property type="entry name" value="HTH_IclR"/>
    <property type="match status" value="1"/>
</dbReference>
<evidence type="ECO:0000256" key="1">
    <source>
        <dbReference type="ARBA" id="ARBA00023015"/>
    </source>
</evidence>
<evidence type="ECO:0000259" key="4">
    <source>
        <dbReference type="PROSITE" id="PS51077"/>
    </source>
</evidence>
<gene>
    <name evidence="6" type="ORF">O4220_24805</name>
</gene>
<proteinExistence type="predicted"/>